<sequence length="211" mass="22078">MKDHSGSSQDESFTYRPRRSPCHSPSAPPTMMLPPGSPSSLWRLSSDNSLASSQLSSATPTLVNTGITNHPLKMTNQPPGQTNYALAAAAAHAAASSLGTEEPVLTDCHAAAAVLEPQDAAQVALLAWAAASAPPVSLQNGFDTTGAAPEKKEDCSLIMPSPHQMERIPSTETQTKSSAAKSLKRPFSGSTNACEQKNKWCTNSSSTQCPC</sequence>
<proteinExistence type="predicted"/>
<dbReference type="EMBL" id="HBIJ01009197">
    <property type="protein sequence ID" value="CAE0365725.1"/>
    <property type="molecule type" value="Transcribed_RNA"/>
</dbReference>
<evidence type="ECO:0000256" key="1">
    <source>
        <dbReference type="SAM" id="MobiDB-lite"/>
    </source>
</evidence>
<feature type="compositionally biased region" description="Low complexity" evidence="1">
    <location>
        <begin position="44"/>
        <end position="57"/>
    </location>
</feature>
<feature type="region of interest" description="Disordered" evidence="1">
    <location>
        <begin position="1"/>
        <end position="57"/>
    </location>
</feature>
<name>A0A7S3NLL4_9STRA</name>
<dbReference type="AlphaFoldDB" id="A0A7S3NLL4"/>
<feature type="compositionally biased region" description="Polar residues" evidence="1">
    <location>
        <begin position="170"/>
        <end position="180"/>
    </location>
</feature>
<feature type="region of interest" description="Disordered" evidence="1">
    <location>
        <begin position="167"/>
        <end position="195"/>
    </location>
</feature>
<organism evidence="2">
    <name type="scientific">Aureoumbra lagunensis</name>
    <dbReference type="NCBI Taxonomy" id="44058"/>
    <lineage>
        <taxon>Eukaryota</taxon>
        <taxon>Sar</taxon>
        <taxon>Stramenopiles</taxon>
        <taxon>Ochrophyta</taxon>
        <taxon>Pelagophyceae</taxon>
        <taxon>Pelagomonadales</taxon>
        <taxon>Aureoumbra</taxon>
    </lineage>
</organism>
<reference evidence="2" key="1">
    <citation type="submission" date="2021-01" db="EMBL/GenBank/DDBJ databases">
        <authorList>
            <person name="Corre E."/>
            <person name="Pelletier E."/>
            <person name="Niang G."/>
            <person name="Scheremetjew M."/>
            <person name="Finn R."/>
            <person name="Kale V."/>
            <person name="Holt S."/>
            <person name="Cochrane G."/>
            <person name="Meng A."/>
            <person name="Brown T."/>
            <person name="Cohen L."/>
        </authorList>
    </citation>
    <scope>NUCLEOTIDE SEQUENCE</scope>
    <source>
        <strain evidence="2">CCMP1510</strain>
    </source>
</reference>
<gene>
    <name evidence="2" type="ORF">ALAG00032_LOCUS6469</name>
</gene>
<feature type="compositionally biased region" description="Pro residues" evidence="1">
    <location>
        <begin position="26"/>
        <end position="37"/>
    </location>
</feature>
<evidence type="ECO:0000313" key="2">
    <source>
        <dbReference type="EMBL" id="CAE0365725.1"/>
    </source>
</evidence>
<accession>A0A7S3NLL4</accession>
<feature type="compositionally biased region" description="Polar residues" evidence="1">
    <location>
        <begin position="1"/>
        <end position="12"/>
    </location>
</feature>
<protein>
    <submittedName>
        <fullName evidence="2">Uncharacterized protein</fullName>
    </submittedName>
</protein>